<comment type="subcellular location">
    <subcellularLocation>
        <location evidence="1">Endomembrane system</location>
        <topology evidence="1">Multi-pass membrane protein</topology>
    </subcellularLocation>
</comment>
<feature type="transmembrane region" description="Helical" evidence="6">
    <location>
        <begin position="49"/>
        <end position="68"/>
    </location>
</feature>
<evidence type="ECO:0000313" key="7">
    <source>
        <dbReference type="EMBL" id="PVU85024.1"/>
    </source>
</evidence>
<gene>
    <name evidence="8" type="ORF">BB559_003311</name>
    <name evidence="7" type="ORF">BB559_007246</name>
</gene>
<accession>A0A2T9YM22</accession>
<dbReference type="EMBL" id="MBFT01001171">
    <property type="protein sequence ID" value="PVU85024.1"/>
    <property type="molecule type" value="Genomic_DNA"/>
</dbReference>
<evidence type="ECO:0000256" key="4">
    <source>
        <dbReference type="ARBA" id="ARBA00022989"/>
    </source>
</evidence>
<keyword evidence="5 6" id="KW-0472">Membrane</keyword>
<dbReference type="EMBL" id="MBFT01000323">
    <property type="protein sequence ID" value="PVU93390.1"/>
    <property type="molecule type" value="Genomic_DNA"/>
</dbReference>
<evidence type="ECO:0000256" key="6">
    <source>
        <dbReference type="SAM" id="Phobius"/>
    </source>
</evidence>
<dbReference type="Pfam" id="PF10270">
    <property type="entry name" value="MMgT"/>
    <property type="match status" value="1"/>
</dbReference>
<reference evidence="8 9" key="1">
    <citation type="journal article" date="2018" name="MBio">
        <title>Comparative Genomics Reveals the Core Gene Toolbox for the Fungus-Insect Symbiosis.</title>
        <authorList>
            <person name="Wang Y."/>
            <person name="Stata M."/>
            <person name="Wang W."/>
            <person name="Stajich J.E."/>
            <person name="White M.M."/>
            <person name="Moncalvo J.M."/>
        </authorList>
    </citation>
    <scope>NUCLEOTIDE SEQUENCE [LARGE SCALE GENOMIC DNA]</scope>
    <source>
        <strain evidence="8 9">AUS-77-4</strain>
    </source>
</reference>
<keyword evidence="9" id="KW-1185">Reference proteome</keyword>
<dbReference type="STRING" id="61424.A0A2T9YM22"/>
<comment type="similarity">
    <text evidence="2">Belongs to the membrane magnesium transporter (TC 1.A.67) family.</text>
</comment>
<keyword evidence="3 6" id="KW-0812">Transmembrane</keyword>
<dbReference type="Proteomes" id="UP000245699">
    <property type="component" value="Unassembled WGS sequence"/>
</dbReference>
<proteinExistence type="inferred from homology"/>
<dbReference type="GO" id="GO:0012505">
    <property type="term" value="C:endomembrane system"/>
    <property type="evidence" value="ECO:0007669"/>
    <property type="project" value="UniProtKB-SubCell"/>
</dbReference>
<keyword evidence="4 6" id="KW-1133">Transmembrane helix</keyword>
<evidence type="ECO:0008006" key="10">
    <source>
        <dbReference type="Google" id="ProtNLM"/>
    </source>
</evidence>
<name>A0A2T9YM22_9FUNG</name>
<organism evidence="8 9">
    <name type="scientific">Furculomyces boomerangus</name>
    <dbReference type="NCBI Taxonomy" id="61424"/>
    <lineage>
        <taxon>Eukaryota</taxon>
        <taxon>Fungi</taxon>
        <taxon>Fungi incertae sedis</taxon>
        <taxon>Zoopagomycota</taxon>
        <taxon>Kickxellomycotina</taxon>
        <taxon>Harpellomycetes</taxon>
        <taxon>Harpellales</taxon>
        <taxon>Harpellaceae</taxon>
        <taxon>Furculomyces</taxon>
    </lineage>
</organism>
<evidence type="ECO:0000256" key="2">
    <source>
        <dbReference type="ARBA" id="ARBA00006109"/>
    </source>
</evidence>
<evidence type="ECO:0000313" key="8">
    <source>
        <dbReference type="EMBL" id="PVU93390.1"/>
    </source>
</evidence>
<evidence type="ECO:0000256" key="3">
    <source>
        <dbReference type="ARBA" id="ARBA00022692"/>
    </source>
</evidence>
<sequence length="108" mass="12010">MNFEKVLATIILSIGILSLFHAGYSAREFNLMLKDLDLPKNSKPLPTDILIECLFGLFCSIIGSIPLVKPFNNIMMEAELGKYTVDGIFSAPSYISFNHRGSPKKTKN</sequence>
<protein>
    <recommendedName>
        <fullName evidence="10">Membrane magnesium transporter</fullName>
    </recommendedName>
</protein>
<evidence type="ECO:0000256" key="1">
    <source>
        <dbReference type="ARBA" id="ARBA00004127"/>
    </source>
</evidence>
<evidence type="ECO:0000256" key="5">
    <source>
        <dbReference type="ARBA" id="ARBA00023136"/>
    </source>
</evidence>
<evidence type="ECO:0000313" key="9">
    <source>
        <dbReference type="Proteomes" id="UP000245699"/>
    </source>
</evidence>
<comment type="caution">
    <text evidence="8">The sequence shown here is derived from an EMBL/GenBank/DDBJ whole genome shotgun (WGS) entry which is preliminary data.</text>
</comment>
<dbReference type="OrthoDB" id="44756at2759"/>
<dbReference type="InterPro" id="IPR018937">
    <property type="entry name" value="MMgT"/>
</dbReference>
<dbReference type="AlphaFoldDB" id="A0A2T9YM22"/>